<dbReference type="InterPro" id="IPR000160">
    <property type="entry name" value="GGDEF_dom"/>
</dbReference>
<dbReference type="CDD" id="cd00130">
    <property type="entry name" value="PAS"/>
    <property type="match status" value="1"/>
</dbReference>
<dbReference type="NCBIfam" id="TIGR00229">
    <property type="entry name" value="sensory_box"/>
    <property type="match status" value="1"/>
</dbReference>
<dbReference type="EC" id="3.1.4.52" evidence="6"/>
<evidence type="ECO:0000313" key="6">
    <source>
        <dbReference type="EMBL" id="AHM57121.1"/>
    </source>
</evidence>
<dbReference type="PATRIC" id="fig|1286171.3.peg.1788"/>
<accession>W8U8E7</accession>
<evidence type="ECO:0000259" key="4">
    <source>
        <dbReference type="PROSITE" id="PS50883"/>
    </source>
</evidence>
<dbReference type="EMBL" id="CP007452">
    <property type="protein sequence ID" value="AHM57121.1"/>
    <property type="molecule type" value="Genomic_DNA"/>
</dbReference>
<dbReference type="CDD" id="cd01948">
    <property type="entry name" value="EAL"/>
    <property type="match status" value="1"/>
</dbReference>
<dbReference type="InterPro" id="IPR000014">
    <property type="entry name" value="PAS"/>
</dbReference>
<feature type="domain" description="PAS" evidence="2">
    <location>
        <begin position="137"/>
        <end position="208"/>
    </location>
</feature>
<dbReference type="PANTHER" id="PTHR44757">
    <property type="entry name" value="DIGUANYLATE CYCLASE DGCP"/>
    <property type="match status" value="1"/>
</dbReference>
<dbReference type="SUPFAM" id="SSF55073">
    <property type="entry name" value="Nucleotide cyclase"/>
    <property type="match status" value="1"/>
</dbReference>
<dbReference type="AlphaFoldDB" id="W8U8E7"/>
<dbReference type="KEGG" id="eac:EAL2_c18290"/>
<dbReference type="PROSITE" id="PS50112">
    <property type="entry name" value="PAS"/>
    <property type="match status" value="1"/>
</dbReference>
<dbReference type="PROSITE" id="PS50883">
    <property type="entry name" value="EAL"/>
    <property type="match status" value="1"/>
</dbReference>
<evidence type="ECO:0000256" key="1">
    <source>
        <dbReference type="SAM" id="Phobius"/>
    </source>
</evidence>
<dbReference type="InterPro" id="IPR035965">
    <property type="entry name" value="PAS-like_dom_sf"/>
</dbReference>
<dbReference type="SMART" id="SM00086">
    <property type="entry name" value="PAC"/>
    <property type="match status" value="1"/>
</dbReference>
<dbReference type="Gene3D" id="3.30.70.270">
    <property type="match status" value="1"/>
</dbReference>
<dbReference type="Proteomes" id="UP000019591">
    <property type="component" value="Chromosome"/>
</dbReference>
<evidence type="ECO:0000313" key="7">
    <source>
        <dbReference type="Proteomes" id="UP000019591"/>
    </source>
</evidence>
<dbReference type="SMART" id="SM00091">
    <property type="entry name" value="PAS"/>
    <property type="match status" value="1"/>
</dbReference>
<reference evidence="6 7" key="1">
    <citation type="journal article" date="2014" name="Genome Announc.">
        <title>Complete Genome Sequence of Amino Acid-Utilizing Eubacterium acidaminophilum al-2 (DSM 3953).</title>
        <authorList>
            <person name="Poehlein A."/>
            <person name="Andreesen J.R."/>
            <person name="Daniel R."/>
        </authorList>
    </citation>
    <scope>NUCLEOTIDE SEQUENCE [LARGE SCALE GENOMIC DNA]</scope>
    <source>
        <strain evidence="6 7">DSM 3953</strain>
    </source>
</reference>
<proteinExistence type="predicted"/>
<dbReference type="SMART" id="SM00052">
    <property type="entry name" value="EAL"/>
    <property type="match status" value="1"/>
</dbReference>
<keyword evidence="6" id="KW-0378">Hydrolase</keyword>
<evidence type="ECO:0000259" key="5">
    <source>
        <dbReference type="PROSITE" id="PS50887"/>
    </source>
</evidence>
<dbReference type="eggNOG" id="COG5001">
    <property type="taxonomic scope" value="Bacteria"/>
</dbReference>
<protein>
    <submittedName>
        <fullName evidence="6">Cyclic di-GMP phosphodiesterase Gmr</fullName>
        <ecNumber evidence="6">3.1.4.52</ecNumber>
    </submittedName>
</protein>
<dbReference type="PROSITE" id="PS50113">
    <property type="entry name" value="PAC"/>
    <property type="match status" value="1"/>
</dbReference>
<evidence type="ECO:0000259" key="2">
    <source>
        <dbReference type="PROSITE" id="PS50112"/>
    </source>
</evidence>
<sequence>MLTIQTAEKKMLKTLEKMMAKINTINIWSSEKKSIKKCMGSGKAVNPIFDAAKIALLYGVLGGLWITLSDNILAAMVADSNKYIHLQTYKGWFFVGMTVVTLFLLVGKRMYLFKYALDAATYENKKLMEANNMYQKERLLSENILNNVALVVAIWDCEGRVKRINPYAENLLGYSQEELEGKNWLEMLVPSEDRAFMGNIFEKVSSGKTLKNHESRLKNRHGKYIDMLWNSSVLHYEDGTPTEIISMGTDISQRKSLEKKLHSLAYYDELTGLSNRVMFENYMNELLYENEGSVESSKKGFALVYMDTDNFKHINDTYGHFAGDILLRHIAGKLKEQIVFPNRAVRLGGDEFAIILAGVSSDDEVRAKLDSLVRSLRKPWTIGEHEFLISFSMGIAMYPKHGEDMTTLLKNADTAMFSVKEKGKDSYCFYSQQMQEKNLRYIDMVNQIRRAIENEEFLLYYQPKIHLGSGRIVGAEALIRWLHPERGFIPPNEFIPVAEQTGQIKEIGAWVLKNALEQKKAWNKKGYEHLWMSINLSGRQLSEENIAKEIGGILESVGTDSKGVQLEITETAVMTDMEAAVETLGKLRELGFRIALDDFGTGYSSLTYLKKLPIDIVKMDRRFIKNIENDDADEAIIEAVIQMANALSKHVVAEGIETISQLEFLRKIGCGYGQGFLFSKAVPAREFEEMVTRVDENIKLAKR</sequence>
<dbReference type="PROSITE" id="PS50887">
    <property type="entry name" value="GGDEF"/>
    <property type="match status" value="1"/>
</dbReference>
<dbReference type="InterPro" id="IPR052155">
    <property type="entry name" value="Biofilm_reg_signaling"/>
</dbReference>
<gene>
    <name evidence="6" type="primary">gmr</name>
    <name evidence="6" type="ORF">EAL2_c18290</name>
</gene>
<dbReference type="Gene3D" id="3.20.20.450">
    <property type="entry name" value="EAL domain"/>
    <property type="match status" value="1"/>
</dbReference>
<keyword evidence="1" id="KW-1133">Transmembrane helix</keyword>
<dbReference type="PANTHER" id="PTHR44757:SF2">
    <property type="entry name" value="BIOFILM ARCHITECTURE MAINTENANCE PROTEIN MBAA"/>
    <property type="match status" value="1"/>
</dbReference>
<dbReference type="InterPro" id="IPR001610">
    <property type="entry name" value="PAC"/>
</dbReference>
<dbReference type="CDD" id="cd01949">
    <property type="entry name" value="GGDEF"/>
    <property type="match status" value="1"/>
</dbReference>
<feature type="transmembrane region" description="Helical" evidence="1">
    <location>
        <begin position="89"/>
        <end position="107"/>
    </location>
</feature>
<dbReference type="SMART" id="SM00267">
    <property type="entry name" value="GGDEF"/>
    <property type="match status" value="1"/>
</dbReference>
<dbReference type="InterPro" id="IPR001633">
    <property type="entry name" value="EAL_dom"/>
</dbReference>
<dbReference type="InterPro" id="IPR013655">
    <property type="entry name" value="PAS_fold_3"/>
</dbReference>
<dbReference type="InterPro" id="IPR000700">
    <property type="entry name" value="PAS-assoc_C"/>
</dbReference>
<evidence type="ECO:0000259" key="3">
    <source>
        <dbReference type="PROSITE" id="PS50113"/>
    </source>
</evidence>
<dbReference type="STRING" id="1286171.EAL2_c18290"/>
<dbReference type="Pfam" id="PF00563">
    <property type="entry name" value="EAL"/>
    <property type="match status" value="1"/>
</dbReference>
<feature type="domain" description="GGDEF" evidence="5">
    <location>
        <begin position="299"/>
        <end position="432"/>
    </location>
</feature>
<dbReference type="HOGENOM" id="CLU_000445_70_20_9"/>
<dbReference type="Pfam" id="PF08447">
    <property type="entry name" value="PAS_3"/>
    <property type="match status" value="1"/>
</dbReference>
<feature type="domain" description="EAL" evidence="4">
    <location>
        <begin position="441"/>
        <end position="695"/>
    </location>
</feature>
<feature type="domain" description="PAC" evidence="3">
    <location>
        <begin position="211"/>
        <end position="263"/>
    </location>
</feature>
<dbReference type="InterPro" id="IPR035919">
    <property type="entry name" value="EAL_sf"/>
</dbReference>
<dbReference type="SUPFAM" id="SSF141868">
    <property type="entry name" value="EAL domain-like"/>
    <property type="match status" value="1"/>
</dbReference>
<keyword evidence="7" id="KW-1185">Reference proteome</keyword>
<dbReference type="Pfam" id="PF00990">
    <property type="entry name" value="GGDEF"/>
    <property type="match status" value="1"/>
</dbReference>
<dbReference type="SUPFAM" id="SSF55785">
    <property type="entry name" value="PYP-like sensor domain (PAS domain)"/>
    <property type="match status" value="1"/>
</dbReference>
<dbReference type="GO" id="GO:0071111">
    <property type="term" value="F:cyclic-guanylate-specific phosphodiesterase activity"/>
    <property type="evidence" value="ECO:0007669"/>
    <property type="project" value="UniProtKB-EC"/>
</dbReference>
<dbReference type="Gene3D" id="3.30.450.20">
    <property type="entry name" value="PAS domain"/>
    <property type="match status" value="1"/>
</dbReference>
<name>W8U8E7_PEPAC</name>
<dbReference type="InterPro" id="IPR029787">
    <property type="entry name" value="Nucleotide_cyclase"/>
</dbReference>
<dbReference type="InterPro" id="IPR043128">
    <property type="entry name" value="Rev_trsase/Diguanyl_cyclase"/>
</dbReference>
<organism evidence="6 7">
    <name type="scientific">Peptoclostridium acidaminophilum DSM 3953</name>
    <dbReference type="NCBI Taxonomy" id="1286171"/>
    <lineage>
        <taxon>Bacteria</taxon>
        <taxon>Bacillati</taxon>
        <taxon>Bacillota</taxon>
        <taxon>Clostridia</taxon>
        <taxon>Peptostreptococcales</taxon>
        <taxon>Peptoclostridiaceae</taxon>
        <taxon>Peptoclostridium</taxon>
    </lineage>
</organism>
<dbReference type="NCBIfam" id="TIGR00254">
    <property type="entry name" value="GGDEF"/>
    <property type="match status" value="1"/>
</dbReference>
<keyword evidence="1" id="KW-0472">Membrane</keyword>
<keyword evidence="1" id="KW-0812">Transmembrane</keyword>
<dbReference type="FunFam" id="3.20.20.450:FF:000001">
    <property type="entry name" value="Cyclic di-GMP phosphodiesterase yahA"/>
    <property type="match status" value="1"/>
</dbReference>